<dbReference type="Proteomes" id="UP000821865">
    <property type="component" value="Chromosome 8"/>
</dbReference>
<evidence type="ECO:0000313" key="2">
    <source>
        <dbReference type="Proteomes" id="UP000821865"/>
    </source>
</evidence>
<organism evidence="1 2">
    <name type="scientific">Dermacentor silvarum</name>
    <name type="common">Tick</name>
    <dbReference type="NCBI Taxonomy" id="543639"/>
    <lineage>
        <taxon>Eukaryota</taxon>
        <taxon>Metazoa</taxon>
        <taxon>Ecdysozoa</taxon>
        <taxon>Arthropoda</taxon>
        <taxon>Chelicerata</taxon>
        <taxon>Arachnida</taxon>
        <taxon>Acari</taxon>
        <taxon>Parasitiformes</taxon>
        <taxon>Ixodida</taxon>
        <taxon>Ixodoidea</taxon>
        <taxon>Ixodidae</taxon>
        <taxon>Rhipicephalinae</taxon>
        <taxon>Dermacentor</taxon>
    </lineage>
</organism>
<protein>
    <submittedName>
        <fullName evidence="1">Uncharacterized protein</fullName>
    </submittedName>
</protein>
<keyword evidence="2" id="KW-1185">Reference proteome</keyword>
<proteinExistence type="predicted"/>
<name>A0ACB8C8E4_DERSI</name>
<comment type="caution">
    <text evidence="1">The sequence shown here is derived from an EMBL/GenBank/DDBJ whole genome shotgun (WGS) entry which is preliminary data.</text>
</comment>
<accession>A0ACB8C8E4</accession>
<gene>
    <name evidence="1" type="ORF">HPB49_008582</name>
</gene>
<sequence>MEDHHTSKIKPRQHRLSASALPAKTSPLNTEHGSESRTHFETLEDGKVSTKASSSKESVATGAEEKTADTSAKKPRRSSASDSEANSRLARRRKSSTQYKGRAIKVTAPQEAFPGASMDPKDGPADHGQVPRSACTVLVGGSASQPKAALPINSGSEGATDQNQAYEDKLAPTSLVAEKRDTISPASPETVALCEVPAAAKPDPGLGSPVALVSDGDGWQPKSPSGLSSGMILLARILRSPITNASAEKKSFRRAVFVISFGIGVVLIATVAATLLLLTWGQSTQRRGDLCVTGDCQLHAALLANALAHNIDACEDFYAHVCSKWSPSGERRQLRDFDSEIEVYTPSIASARWMQSLQDVTKLDPSLKNQDKVVFTLRISEDDQKQINRGFDRMRRNAIRLAKAAVWLDSESKDSVVAKLEALKLAVWPPSTFLSNESLEEIYQRYPEREKTFGNYWINEEGKYGLFPEIPALQVAYSAFLDTTKEGERDPPISYNFTQTQVFFLTLCYMTCSQKGVINPFSANCNKVARNSVGFANAFGCPPGSKMNPVQKCTFFG</sequence>
<evidence type="ECO:0000313" key="1">
    <source>
        <dbReference type="EMBL" id="KAH7937181.1"/>
    </source>
</evidence>
<reference evidence="1" key="1">
    <citation type="submission" date="2020-05" db="EMBL/GenBank/DDBJ databases">
        <title>Large-scale comparative analyses of tick genomes elucidate their genetic diversity and vector capacities.</title>
        <authorList>
            <person name="Jia N."/>
            <person name="Wang J."/>
            <person name="Shi W."/>
            <person name="Du L."/>
            <person name="Sun Y."/>
            <person name="Zhan W."/>
            <person name="Jiang J."/>
            <person name="Wang Q."/>
            <person name="Zhang B."/>
            <person name="Ji P."/>
            <person name="Sakyi L.B."/>
            <person name="Cui X."/>
            <person name="Yuan T."/>
            <person name="Jiang B."/>
            <person name="Yang W."/>
            <person name="Lam T.T.-Y."/>
            <person name="Chang Q."/>
            <person name="Ding S."/>
            <person name="Wang X."/>
            <person name="Zhu J."/>
            <person name="Ruan X."/>
            <person name="Zhao L."/>
            <person name="Wei J."/>
            <person name="Que T."/>
            <person name="Du C."/>
            <person name="Cheng J."/>
            <person name="Dai P."/>
            <person name="Han X."/>
            <person name="Huang E."/>
            <person name="Gao Y."/>
            <person name="Liu J."/>
            <person name="Shao H."/>
            <person name="Ye R."/>
            <person name="Li L."/>
            <person name="Wei W."/>
            <person name="Wang X."/>
            <person name="Wang C."/>
            <person name="Yang T."/>
            <person name="Huo Q."/>
            <person name="Li W."/>
            <person name="Guo W."/>
            <person name="Chen H."/>
            <person name="Zhou L."/>
            <person name="Ni X."/>
            <person name="Tian J."/>
            <person name="Zhou Y."/>
            <person name="Sheng Y."/>
            <person name="Liu T."/>
            <person name="Pan Y."/>
            <person name="Xia L."/>
            <person name="Li J."/>
            <person name="Zhao F."/>
            <person name="Cao W."/>
        </authorList>
    </citation>
    <scope>NUCLEOTIDE SEQUENCE</scope>
    <source>
        <strain evidence="1">Dsil-2018</strain>
    </source>
</reference>
<dbReference type="EMBL" id="CM023477">
    <property type="protein sequence ID" value="KAH7937181.1"/>
    <property type="molecule type" value="Genomic_DNA"/>
</dbReference>